<proteinExistence type="predicted"/>
<dbReference type="KEGG" id="acj:ACAM_0740"/>
<gene>
    <name evidence="2" type="ORF">ACAM_0740</name>
</gene>
<dbReference type="SUPFAM" id="SSF56300">
    <property type="entry name" value="Metallo-dependent phosphatases"/>
    <property type="match status" value="1"/>
</dbReference>
<dbReference type="PANTHER" id="PTHR42850">
    <property type="entry name" value="METALLOPHOSPHOESTERASE"/>
    <property type="match status" value="1"/>
</dbReference>
<name>U3TFX5_9CREN</name>
<dbReference type="InterPro" id="IPR050126">
    <property type="entry name" value="Ap4A_hydrolase"/>
</dbReference>
<dbReference type="AlphaFoldDB" id="U3TFX5"/>
<reference evidence="2 3" key="1">
    <citation type="journal article" date="2013" name="Appl. Environ. Microbiol.">
        <title>Variation of the Virus-Related Elements within Syntenic Genomes of the Hyperthermophilic Archaeon Aeropyrum.</title>
        <authorList>
            <person name="Daifuku T."/>
            <person name="Yoshida T."/>
            <person name="Kitamura T."/>
            <person name="Kawaichi S."/>
            <person name="Inoue T."/>
            <person name="Nomura K."/>
            <person name="Yoshida Y."/>
            <person name="Kuno S."/>
            <person name="Sako Y."/>
        </authorList>
    </citation>
    <scope>NUCLEOTIDE SEQUENCE [LARGE SCALE GENOMIC DNA]</scope>
    <source>
        <strain evidence="2 3">SY1</strain>
    </source>
</reference>
<dbReference type="STRING" id="1198449.ACAM_0740"/>
<protein>
    <submittedName>
        <fullName evidence="2">Diadenosine tetraphosphatase</fullName>
    </submittedName>
</protein>
<accession>U3TFX5</accession>
<dbReference type="Pfam" id="PF00149">
    <property type="entry name" value="Metallophos"/>
    <property type="match status" value="1"/>
</dbReference>
<evidence type="ECO:0000313" key="2">
    <source>
        <dbReference type="EMBL" id="BAN90209.1"/>
    </source>
</evidence>
<evidence type="ECO:0000259" key="1">
    <source>
        <dbReference type="Pfam" id="PF00149"/>
    </source>
</evidence>
<dbReference type="InterPro" id="IPR029052">
    <property type="entry name" value="Metallo-depent_PP-like"/>
</dbReference>
<dbReference type="GO" id="GO:0005737">
    <property type="term" value="C:cytoplasm"/>
    <property type="evidence" value="ECO:0007669"/>
    <property type="project" value="TreeGrafter"/>
</dbReference>
<dbReference type="eggNOG" id="arCOG01143">
    <property type="taxonomic scope" value="Archaea"/>
</dbReference>
<dbReference type="EMBL" id="AP012489">
    <property type="protein sequence ID" value="BAN90209.1"/>
    <property type="molecule type" value="Genomic_DNA"/>
</dbReference>
<dbReference type="GO" id="GO:0016791">
    <property type="term" value="F:phosphatase activity"/>
    <property type="evidence" value="ECO:0007669"/>
    <property type="project" value="TreeGrafter"/>
</dbReference>
<organism evidence="2 3">
    <name type="scientific">Aeropyrum camini SY1 = JCM 12091</name>
    <dbReference type="NCBI Taxonomy" id="1198449"/>
    <lineage>
        <taxon>Archaea</taxon>
        <taxon>Thermoproteota</taxon>
        <taxon>Thermoprotei</taxon>
        <taxon>Desulfurococcales</taxon>
        <taxon>Desulfurococcaceae</taxon>
        <taxon>Aeropyrum</taxon>
    </lineage>
</organism>
<dbReference type="InterPro" id="IPR004843">
    <property type="entry name" value="Calcineurin-like_PHP"/>
</dbReference>
<dbReference type="PANTHER" id="PTHR42850:SF2">
    <property type="entry name" value="BLL5683 PROTEIN"/>
    <property type="match status" value="1"/>
</dbReference>
<feature type="domain" description="Calcineurin-like phosphoesterase" evidence="1">
    <location>
        <begin position="1"/>
        <end position="68"/>
    </location>
</feature>
<keyword evidence="3" id="KW-1185">Reference proteome</keyword>
<sequence>MRVLIVSDVHGNLPALEAVLEAAGRFDEVLVLGDLVDYGPWPGEVLDVLQGLGARFVRGNHDHAVGYGVDCRCGKETHWLSV</sequence>
<dbReference type="Gene3D" id="3.60.21.10">
    <property type="match status" value="1"/>
</dbReference>
<evidence type="ECO:0000313" key="3">
    <source>
        <dbReference type="Proteomes" id="UP000016887"/>
    </source>
</evidence>
<dbReference type="Proteomes" id="UP000016887">
    <property type="component" value="Chromosome"/>
</dbReference>